<dbReference type="SMART" id="SM00331">
    <property type="entry name" value="PP2C_SIG"/>
    <property type="match status" value="1"/>
</dbReference>
<dbReference type="InterPro" id="IPR036457">
    <property type="entry name" value="PPM-type-like_dom_sf"/>
</dbReference>
<evidence type="ECO:0000256" key="1">
    <source>
        <dbReference type="ARBA" id="ARBA00022801"/>
    </source>
</evidence>
<name>A0A949N4N2_9ACTN</name>
<dbReference type="Gene3D" id="3.60.40.10">
    <property type="entry name" value="PPM-type phosphatase domain"/>
    <property type="match status" value="1"/>
</dbReference>
<dbReference type="Pfam" id="PF07228">
    <property type="entry name" value="SpoIIE"/>
    <property type="match status" value="1"/>
</dbReference>
<comment type="caution">
    <text evidence="3">The sequence shown here is derived from an EMBL/GenBank/DDBJ whole genome shotgun (WGS) entry which is preliminary data.</text>
</comment>
<dbReference type="Proteomes" id="UP000694501">
    <property type="component" value="Unassembled WGS sequence"/>
</dbReference>
<sequence length="391" mass="42538">MEAVDVVAQDLLRRFGATRVSFLIVDLTGRAIVPLTTASQQESVGQADRIELHGSVYERVVRTQQLYRETTTWGERVICPVTNRGDAIGLLELLLPTGQDEATVHAVGEAAHALAYIMIANQRYTDLYTWGKRSRPLTLAAEIQHQLLPPSLTCEGAQFALCGTMEPSNSISGDTFDYTLDRDTLHLSLTDPMGHDIEAALAATILVSALRGARRNGADLLEQARQADQALAAHGPPGHATGQLVRVDLHTGQARLVNAGHPWPLRMRDGIVEEVALEVDPPFGLPVPIPHPHRVQELDLRPGDRLIMLTDGMLEQDAERVDLAAVLKGTRNLHPRETVLALTSAVLDAVDGRLEDDATVLCLDWHGSGETERQVASGADIRQASPRRTAP</sequence>
<proteinExistence type="predicted"/>
<dbReference type="PANTHER" id="PTHR43156">
    <property type="entry name" value="STAGE II SPORULATION PROTEIN E-RELATED"/>
    <property type="match status" value="1"/>
</dbReference>
<protein>
    <submittedName>
        <fullName evidence="3">Serine/threonine-protein phosphatase</fullName>
    </submittedName>
</protein>
<reference evidence="3" key="1">
    <citation type="submission" date="2021-06" db="EMBL/GenBank/DDBJ databases">
        <title>Sequencing of actinobacteria type strains.</title>
        <authorList>
            <person name="Nguyen G.-S."/>
            <person name="Wentzel A."/>
        </authorList>
    </citation>
    <scope>NUCLEOTIDE SEQUENCE</scope>
    <source>
        <strain evidence="3">P38-E01</strain>
    </source>
</reference>
<evidence type="ECO:0000313" key="4">
    <source>
        <dbReference type="Proteomes" id="UP000694501"/>
    </source>
</evidence>
<keyword evidence="4" id="KW-1185">Reference proteome</keyword>
<feature type="domain" description="PPM-type phosphatase" evidence="2">
    <location>
        <begin position="154"/>
        <end position="365"/>
    </location>
</feature>
<accession>A0A949N4N2</accession>
<keyword evidence="1" id="KW-0378">Hydrolase</keyword>
<dbReference type="InterPro" id="IPR001932">
    <property type="entry name" value="PPM-type_phosphatase-like_dom"/>
</dbReference>
<dbReference type="PANTHER" id="PTHR43156:SF2">
    <property type="entry name" value="STAGE II SPORULATION PROTEIN E"/>
    <property type="match status" value="1"/>
</dbReference>
<dbReference type="SUPFAM" id="SSF81606">
    <property type="entry name" value="PP2C-like"/>
    <property type="match status" value="1"/>
</dbReference>
<evidence type="ECO:0000259" key="2">
    <source>
        <dbReference type="SMART" id="SM00331"/>
    </source>
</evidence>
<dbReference type="InterPro" id="IPR052016">
    <property type="entry name" value="Bact_Sigma-Reg"/>
</dbReference>
<dbReference type="GO" id="GO:0016791">
    <property type="term" value="F:phosphatase activity"/>
    <property type="evidence" value="ECO:0007669"/>
    <property type="project" value="TreeGrafter"/>
</dbReference>
<gene>
    <name evidence="3" type="ORF">JGS22_010865</name>
</gene>
<evidence type="ECO:0000313" key="3">
    <source>
        <dbReference type="EMBL" id="MBU7598099.1"/>
    </source>
</evidence>
<dbReference type="EMBL" id="JAELVF020000001">
    <property type="protein sequence ID" value="MBU7598099.1"/>
    <property type="molecule type" value="Genomic_DNA"/>
</dbReference>
<dbReference type="AlphaFoldDB" id="A0A949N4N2"/>
<organism evidence="3 4">
    <name type="scientific">Streptomyces tardus</name>
    <dbReference type="NCBI Taxonomy" id="2780544"/>
    <lineage>
        <taxon>Bacteria</taxon>
        <taxon>Bacillati</taxon>
        <taxon>Actinomycetota</taxon>
        <taxon>Actinomycetes</taxon>
        <taxon>Kitasatosporales</taxon>
        <taxon>Streptomycetaceae</taxon>
        <taxon>Streptomyces</taxon>
    </lineage>
</organism>